<sequence length="391" mass="43757">MAVLDNLAQEVVDELIDALHGIDPNSMKACGLVCTRWLARSRYNLFSRVFISAKTIRSFFELVDVSPVPILTFVRHLCLVYDGNPQWLRNLGRLHQCANICALELDVAARVHDLEPLRSHISSWAQSGFVSELTLIGPNMKLPAVRDILSWVPSVKSLHLRIARTMPFQPISSLPPPLPLTLHALTLGPKDDGGSDFFAWLLSFLVVPRLKSIQNLGAVQLGRHQETVERYFVCAGGVLQSLTFNLRLNSASDRDISECYGKILPHTPNLRHISLCFRNPESRSVLDTLALLHLPHLESMVITWGYGYAADSLQWGDLDEALADPRFRNLRHFFVNLSGRDGVEVSAITRWTQSVMPLAFARGLLGPRIPNPALVRRRQRGTKMAKLGRAV</sequence>
<reference evidence="1" key="1">
    <citation type="submission" date="2023-03" db="EMBL/GenBank/DDBJ databases">
        <title>Massive genome expansion in bonnet fungi (Mycena s.s.) driven by repeated elements and novel gene families across ecological guilds.</title>
        <authorList>
            <consortium name="Lawrence Berkeley National Laboratory"/>
            <person name="Harder C.B."/>
            <person name="Miyauchi S."/>
            <person name="Viragh M."/>
            <person name="Kuo A."/>
            <person name="Thoen E."/>
            <person name="Andreopoulos B."/>
            <person name="Lu D."/>
            <person name="Skrede I."/>
            <person name="Drula E."/>
            <person name="Henrissat B."/>
            <person name="Morin E."/>
            <person name="Kohler A."/>
            <person name="Barry K."/>
            <person name="LaButti K."/>
            <person name="Morin E."/>
            <person name="Salamov A."/>
            <person name="Lipzen A."/>
            <person name="Mereny Z."/>
            <person name="Hegedus B."/>
            <person name="Baldrian P."/>
            <person name="Stursova M."/>
            <person name="Weitz H."/>
            <person name="Taylor A."/>
            <person name="Grigoriev I.V."/>
            <person name="Nagy L.G."/>
            <person name="Martin F."/>
            <person name="Kauserud H."/>
        </authorList>
    </citation>
    <scope>NUCLEOTIDE SEQUENCE</scope>
    <source>
        <strain evidence="1">CBHHK002</strain>
    </source>
</reference>
<dbReference type="AlphaFoldDB" id="A0AAD7AQF4"/>
<dbReference type="Proteomes" id="UP001218218">
    <property type="component" value="Unassembled WGS sequence"/>
</dbReference>
<evidence type="ECO:0000313" key="2">
    <source>
        <dbReference type="Proteomes" id="UP001218218"/>
    </source>
</evidence>
<organism evidence="1 2">
    <name type="scientific">Mycena albidolilacea</name>
    <dbReference type="NCBI Taxonomy" id="1033008"/>
    <lineage>
        <taxon>Eukaryota</taxon>
        <taxon>Fungi</taxon>
        <taxon>Dikarya</taxon>
        <taxon>Basidiomycota</taxon>
        <taxon>Agaricomycotina</taxon>
        <taxon>Agaricomycetes</taxon>
        <taxon>Agaricomycetidae</taxon>
        <taxon>Agaricales</taxon>
        <taxon>Marasmiineae</taxon>
        <taxon>Mycenaceae</taxon>
        <taxon>Mycena</taxon>
    </lineage>
</organism>
<dbReference type="EMBL" id="JARIHO010000002">
    <property type="protein sequence ID" value="KAJ7366098.1"/>
    <property type="molecule type" value="Genomic_DNA"/>
</dbReference>
<proteinExistence type="predicted"/>
<protein>
    <submittedName>
        <fullName evidence="1">Uncharacterized protein</fullName>
    </submittedName>
</protein>
<comment type="caution">
    <text evidence="1">The sequence shown here is derived from an EMBL/GenBank/DDBJ whole genome shotgun (WGS) entry which is preliminary data.</text>
</comment>
<name>A0AAD7AQF4_9AGAR</name>
<gene>
    <name evidence="1" type="ORF">DFH08DRAFT_163348</name>
</gene>
<evidence type="ECO:0000313" key="1">
    <source>
        <dbReference type="EMBL" id="KAJ7366098.1"/>
    </source>
</evidence>
<keyword evidence="2" id="KW-1185">Reference proteome</keyword>
<accession>A0AAD7AQF4</accession>